<proteinExistence type="predicted"/>
<keyword evidence="3" id="KW-1185">Reference proteome</keyword>
<protein>
    <recommendedName>
        <fullName evidence="4">DUF2523 domain-containing protein</fullName>
    </recommendedName>
</protein>
<dbReference type="EMBL" id="JAERKB010000019">
    <property type="protein sequence ID" value="MBS0971397.1"/>
    <property type="molecule type" value="Genomic_DNA"/>
</dbReference>
<dbReference type="Proteomes" id="UP000680634">
    <property type="component" value="Unassembled WGS sequence"/>
</dbReference>
<keyword evidence="1" id="KW-0812">Transmembrane</keyword>
<keyword evidence="1" id="KW-0472">Membrane</keyword>
<keyword evidence="1" id="KW-1133">Transmembrane helix</keyword>
<feature type="transmembrane region" description="Helical" evidence="1">
    <location>
        <begin position="59"/>
        <end position="83"/>
    </location>
</feature>
<name>A0ABS5JNB5_9GAMM</name>
<reference evidence="3" key="2">
    <citation type="submission" date="2023-07" db="EMBL/GenBank/DDBJ databases">
        <title>Genome-inferred correspondence between phylogeny and metabolic traits in the wild Drosophila gut microbiome.</title>
        <authorList>
            <person name="Bueno E."/>
            <person name="Blow F."/>
            <person name="Douglas A.E."/>
        </authorList>
    </citation>
    <scope>NUCLEOTIDE SEQUENCE [LARGE SCALE GENOMIC DNA]</scope>
    <source>
        <strain evidence="3">JGM97</strain>
    </source>
</reference>
<gene>
    <name evidence="2" type="ORF">JK232_21160</name>
</gene>
<sequence length="96" mass="10866">MAALVGKILIISGKAVLLFLLFYCFASQIDSSAFISDETSSAFSKWLYGFSSQDNFDDLWFFSDFGFSLLSATLSYKVIMLLVEKCANKARFMRRL</sequence>
<evidence type="ECO:0000313" key="3">
    <source>
        <dbReference type="Proteomes" id="UP000680634"/>
    </source>
</evidence>
<evidence type="ECO:0008006" key="4">
    <source>
        <dbReference type="Google" id="ProtNLM"/>
    </source>
</evidence>
<evidence type="ECO:0000313" key="2">
    <source>
        <dbReference type="EMBL" id="MBS0971397.1"/>
    </source>
</evidence>
<comment type="caution">
    <text evidence="2">The sequence shown here is derived from an EMBL/GenBank/DDBJ whole genome shotgun (WGS) entry which is preliminary data.</text>
</comment>
<reference evidence="2 3" key="1">
    <citation type="submission" date="2020-12" db="EMBL/GenBank/DDBJ databases">
        <authorList>
            <person name="Mcmullen J.G."/>
        </authorList>
    </citation>
    <scope>NUCLEOTIDE SEQUENCE [LARGE SCALE GENOMIC DNA]</scope>
    <source>
        <strain evidence="2 3">JGM97</strain>
    </source>
</reference>
<accession>A0ABS5JNB5</accession>
<organism evidence="2 3">
    <name type="scientific">Nissabacter archeti</name>
    <dbReference type="NCBI Taxonomy" id="1917880"/>
    <lineage>
        <taxon>Bacteria</taxon>
        <taxon>Pseudomonadati</taxon>
        <taxon>Pseudomonadota</taxon>
        <taxon>Gammaproteobacteria</taxon>
        <taxon>Enterobacterales</taxon>
        <taxon>Yersiniaceae</taxon>
        <taxon>Nissabacter</taxon>
    </lineage>
</organism>
<dbReference type="RefSeq" id="WP_212589659.1">
    <property type="nucleotide sequence ID" value="NZ_JAERKB010000019.1"/>
</dbReference>
<evidence type="ECO:0000256" key="1">
    <source>
        <dbReference type="SAM" id="Phobius"/>
    </source>
</evidence>